<proteinExistence type="inferred from homology"/>
<feature type="domain" description="Uracil-DNA glycosylase-like" evidence="12">
    <location>
        <begin position="51"/>
        <end position="213"/>
    </location>
</feature>
<sequence length="226" mass="25888">MVMTLEKGWHQALDEELKKPYIQALKTFLSEEKKRGITVYPPEPYVFNAFRQTPFDQVKVVIMGQDPYHGAHQAHGLCFSVQHGINPPPSLKNIYREMQDDLGIPPAHHGNLEKWAKQGVLMLNATLTVQAGNPKSHYGRGWETFTDAVIWRLCQRQDPLVFILWGKSAKEKCENILSQTNHPHVVLKAAHPSPYSATEFFGCRHFSKTNEYLKKWGKTPIDWALN</sequence>
<dbReference type="HAMAP" id="MF_00148">
    <property type="entry name" value="UDG"/>
    <property type="match status" value="1"/>
</dbReference>
<dbReference type="InterPro" id="IPR018085">
    <property type="entry name" value="Ura-DNA_Glyclase_AS"/>
</dbReference>
<dbReference type="Gene3D" id="3.40.470.10">
    <property type="entry name" value="Uracil-DNA glycosylase-like domain"/>
    <property type="match status" value="1"/>
</dbReference>
<evidence type="ECO:0000256" key="4">
    <source>
        <dbReference type="ARBA" id="ARBA00012030"/>
    </source>
</evidence>
<dbReference type="InterPro" id="IPR005122">
    <property type="entry name" value="Uracil-DNA_glycosylase-like"/>
</dbReference>
<dbReference type="CDD" id="cd10027">
    <property type="entry name" value="UDG-F1-like"/>
    <property type="match status" value="1"/>
</dbReference>
<dbReference type="GO" id="GO:0097510">
    <property type="term" value="P:base-excision repair, AP site formation via deaminated base removal"/>
    <property type="evidence" value="ECO:0007669"/>
    <property type="project" value="TreeGrafter"/>
</dbReference>
<dbReference type="HOGENOM" id="CLU_032162_3_0_0"/>
<organism evidence="13 14">
    <name type="scientific">Simkania negevensis (strain ATCC VR-1471 / DSM 27360 / Z)</name>
    <dbReference type="NCBI Taxonomy" id="331113"/>
    <lineage>
        <taxon>Bacteria</taxon>
        <taxon>Pseudomonadati</taxon>
        <taxon>Chlamydiota</taxon>
        <taxon>Chlamydiia</taxon>
        <taxon>Parachlamydiales</taxon>
        <taxon>Simkaniaceae</taxon>
        <taxon>Simkania</taxon>
    </lineage>
</organism>
<dbReference type="PANTHER" id="PTHR11264:SF0">
    <property type="entry name" value="URACIL-DNA GLYCOSYLASE"/>
    <property type="match status" value="1"/>
</dbReference>
<evidence type="ECO:0000256" key="1">
    <source>
        <dbReference type="ARBA" id="ARBA00001400"/>
    </source>
</evidence>
<dbReference type="InterPro" id="IPR036895">
    <property type="entry name" value="Uracil-DNA_glycosylase-like_sf"/>
</dbReference>
<dbReference type="SMART" id="SM00987">
    <property type="entry name" value="UreE_C"/>
    <property type="match status" value="1"/>
</dbReference>
<keyword evidence="6 9" id="KW-0227">DNA damage</keyword>
<evidence type="ECO:0000256" key="10">
    <source>
        <dbReference type="PROSITE-ProRule" id="PRU10072"/>
    </source>
</evidence>
<keyword evidence="14" id="KW-1185">Reference proteome</keyword>
<comment type="catalytic activity">
    <reaction evidence="1 9 11">
        <text>Hydrolyzes single-stranded DNA or mismatched double-stranded DNA and polynucleotides, releasing free uracil.</text>
        <dbReference type="EC" id="3.2.2.27"/>
    </reaction>
</comment>
<dbReference type="eggNOG" id="COG0692">
    <property type="taxonomic scope" value="Bacteria"/>
</dbReference>
<comment type="subcellular location">
    <subcellularLocation>
        <location evidence="9">Cytoplasm</location>
    </subcellularLocation>
</comment>
<evidence type="ECO:0000313" key="13">
    <source>
        <dbReference type="EMBL" id="CCB87940.1"/>
    </source>
</evidence>
<evidence type="ECO:0000256" key="9">
    <source>
        <dbReference type="HAMAP-Rule" id="MF_00148"/>
    </source>
</evidence>
<gene>
    <name evidence="9 13" type="primary">ung</name>
    <name evidence="13" type="ordered locus">SNE_A00620</name>
</gene>
<protein>
    <recommendedName>
        <fullName evidence="5 9">Uracil-DNA glycosylase</fullName>
        <shortName evidence="9">UDG</shortName>
        <ecNumber evidence="4 9">3.2.2.27</ecNumber>
    </recommendedName>
</protein>
<evidence type="ECO:0000256" key="2">
    <source>
        <dbReference type="ARBA" id="ARBA00002631"/>
    </source>
</evidence>
<dbReference type="NCBIfam" id="TIGR00628">
    <property type="entry name" value="ung"/>
    <property type="match status" value="1"/>
</dbReference>
<dbReference type="SMART" id="SM00986">
    <property type="entry name" value="UDG"/>
    <property type="match status" value="1"/>
</dbReference>
<accession>F8L559</accession>
<dbReference type="NCBIfam" id="NF003591">
    <property type="entry name" value="PRK05254.1-4"/>
    <property type="match status" value="1"/>
</dbReference>
<dbReference type="KEGG" id="sng:SNE_A00620"/>
<comment type="function">
    <text evidence="2 9 11">Excises uracil residues from the DNA which can arise as a result of misincorporation of dUMP residues by DNA polymerase or due to deamination of cytosine.</text>
</comment>
<evidence type="ECO:0000256" key="5">
    <source>
        <dbReference type="ARBA" id="ARBA00018429"/>
    </source>
</evidence>
<dbReference type="Pfam" id="PF03167">
    <property type="entry name" value="UDG"/>
    <property type="match status" value="1"/>
</dbReference>
<evidence type="ECO:0000313" key="14">
    <source>
        <dbReference type="Proteomes" id="UP000000496"/>
    </source>
</evidence>
<reference evidence="13 14" key="1">
    <citation type="journal article" date="2011" name="Mol. Biol. Evol.">
        <title>Unity in variety--the pan-genome of the Chlamydiae.</title>
        <authorList>
            <person name="Collingro A."/>
            <person name="Tischler P."/>
            <person name="Weinmaier T."/>
            <person name="Penz T."/>
            <person name="Heinz E."/>
            <person name="Brunham R.C."/>
            <person name="Read T.D."/>
            <person name="Bavoil P.M."/>
            <person name="Sachse K."/>
            <person name="Kahane S."/>
            <person name="Friedman M.G."/>
            <person name="Rattei T."/>
            <person name="Myers G.S."/>
            <person name="Horn M."/>
        </authorList>
    </citation>
    <scope>NUCLEOTIDE SEQUENCE [LARGE SCALE GENOMIC DNA]</scope>
    <source>
        <strain evidence="14">ATCC VR-1471 / Z</strain>
    </source>
</reference>
<evidence type="ECO:0000256" key="8">
    <source>
        <dbReference type="ARBA" id="ARBA00023204"/>
    </source>
</evidence>
<dbReference type="EMBL" id="FR872582">
    <property type="protein sequence ID" value="CCB87940.1"/>
    <property type="molecule type" value="Genomic_DNA"/>
</dbReference>
<evidence type="ECO:0000256" key="3">
    <source>
        <dbReference type="ARBA" id="ARBA00008184"/>
    </source>
</evidence>
<evidence type="ECO:0000259" key="12">
    <source>
        <dbReference type="SMART" id="SM00986"/>
    </source>
</evidence>
<dbReference type="STRING" id="331113.SNE_A00620"/>
<dbReference type="GO" id="GO:0004844">
    <property type="term" value="F:uracil DNA N-glycosylase activity"/>
    <property type="evidence" value="ECO:0007669"/>
    <property type="project" value="UniProtKB-UniRule"/>
</dbReference>
<dbReference type="GO" id="GO:0005737">
    <property type="term" value="C:cytoplasm"/>
    <property type="evidence" value="ECO:0007669"/>
    <property type="project" value="UniProtKB-SubCell"/>
</dbReference>
<dbReference type="PROSITE" id="PS00130">
    <property type="entry name" value="U_DNA_GLYCOSYLASE"/>
    <property type="match status" value="1"/>
</dbReference>
<keyword evidence="7 9" id="KW-0378">Hydrolase</keyword>
<dbReference type="OrthoDB" id="9804372at2"/>
<dbReference type="AlphaFoldDB" id="F8L559"/>
<name>F8L559_SIMNZ</name>
<dbReference type="NCBIfam" id="NF003588">
    <property type="entry name" value="PRK05254.1-1"/>
    <property type="match status" value="1"/>
</dbReference>
<evidence type="ECO:0000256" key="11">
    <source>
        <dbReference type="RuleBase" id="RU003780"/>
    </source>
</evidence>
<evidence type="ECO:0000256" key="6">
    <source>
        <dbReference type="ARBA" id="ARBA00022763"/>
    </source>
</evidence>
<dbReference type="InterPro" id="IPR002043">
    <property type="entry name" value="UDG_fam1"/>
</dbReference>
<evidence type="ECO:0000256" key="7">
    <source>
        <dbReference type="ARBA" id="ARBA00022801"/>
    </source>
</evidence>
<keyword evidence="13" id="KW-0326">Glycosidase</keyword>
<keyword evidence="9" id="KW-0963">Cytoplasm</keyword>
<dbReference type="PANTHER" id="PTHR11264">
    <property type="entry name" value="URACIL-DNA GLYCOSYLASE"/>
    <property type="match status" value="1"/>
</dbReference>
<dbReference type="NCBIfam" id="NF003589">
    <property type="entry name" value="PRK05254.1-2"/>
    <property type="match status" value="1"/>
</dbReference>
<dbReference type="EC" id="3.2.2.27" evidence="4 9"/>
<dbReference type="Proteomes" id="UP000000496">
    <property type="component" value="Chromosome gsn.131"/>
</dbReference>
<feature type="active site" description="Proton acceptor" evidence="9 10">
    <location>
        <position position="66"/>
    </location>
</feature>
<dbReference type="NCBIfam" id="NF003592">
    <property type="entry name" value="PRK05254.1-5"/>
    <property type="match status" value="1"/>
</dbReference>
<keyword evidence="8 9" id="KW-0234">DNA repair</keyword>
<dbReference type="SUPFAM" id="SSF52141">
    <property type="entry name" value="Uracil-DNA glycosylase-like"/>
    <property type="match status" value="1"/>
</dbReference>
<comment type="similarity">
    <text evidence="3 9 11">Belongs to the uracil-DNA glycosylase (UDG) superfamily. UNG family.</text>
</comment>
<dbReference type="FunFam" id="3.40.470.10:FF:000001">
    <property type="entry name" value="Uracil-DNA glycosylase"/>
    <property type="match status" value="1"/>
</dbReference>
<dbReference type="RefSeq" id="WP_013942407.1">
    <property type="nucleotide sequence ID" value="NC_015713.1"/>
</dbReference>